<reference evidence="2" key="1">
    <citation type="submission" date="2018-06" db="EMBL/GenBank/DDBJ databases">
        <authorList>
            <person name="Zhirakovskaya E."/>
        </authorList>
    </citation>
    <scope>NUCLEOTIDE SEQUENCE</scope>
</reference>
<evidence type="ECO:0000313" key="2">
    <source>
        <dbReference type="EMBL" id="VAW98135.1"/>
    </source>
</evidence>
<evidence type="ECO:0000256" key="1">
    <source>
        <dbReference type="SAM" id="MobiDB-lite"/>
    </source>
</evidence>
<protein>
    <submittedName>
        <fullName evidence="2">Uncharacterized protein</fullName>
    </submittedName>
</protein>
<feature type="region of interest" description="Disordered" evidence="1">
    <location>
        <begin position="88"/>
        <end position="121"/>
    </location>
</feature>
<gene>
    <name evidence="2" type="ORF">MNBD_GAMMA22-1186</name>
</gene>
<feature type="compositionally biased region" description="Low complexity" evidence="1">
    <location>
        <begin position="90"/>
        <end position="102"/>
    </location>
</feature>
<dbReference type="EMBL" id="UOFS01000036">
    <property type="protein sequence ID" value="VAW98135.1"/>
    <property type="molecule type" value="Genomic_DNA"/>
</dbReference>
<organism evidence="2">
    <name type="scientific">hydrothermal vent metagenome</name>
    <dbReference type="NCBI Taxonomy" id="652676"/>
    <lineage>
        <taxon>unclassified sequences</taxon>
        <taxon>metagenomes</taxon>
        <taxon>ecological metagenomes</taxon>
    </lineage>
</organism>
<name>A0A3B0ZX09_9ZZZZ</name>
<accession>A0A3B0ZX09</accession>
<proteinExistence type="predicted"/>
<sequence>MSEEPGIQLSEPLINDLVAAITKNAPSAQDNIGITLQYMGAVMGYLSAQFPGSDAERHDWLEQLSGFIVHVSDEHAEDIKAAEQDKINVQQPAQQAEPSAPAGKCEADPSNEAAGVWHASK</sequence>
<dbReference type="AlphaFoldDB" id="A0A3B0ZX09"/>